<comment type="caution">
    <text evidence="1">The sequence shown here is derived from an EMBL/GenBank/DDBJ whole genome shotgun (WGS) entry which is preliminary data.</text>
</comment>
<reference evidence="1 2" key="1">
    <citation type="submission" date="2015-02" db="EMBL/GenBank/DDBJ databases">
        <title>Genome Sequencing of Rickettsiales.</title>
        <authorList>
            <person name="Daugherty S.C."/>
            <person name="Su Q."/>
            <person name="Abolude K."/>
            <person name="Beier-Sexton M."/>
            <person name="Carlyon J.A."/>
            <person name="Carter R."/>
            <person name="Day N.P."/>
            <person name="Dumler S.J."/>
            <person name="Dyachenko V."/>
            <person name="Godinez A."/>
            <person name="Kurtti T.J."/>
            <person name="Lichay M."/>
            <person name="Mullins K.E."/>
            <person name="Ott S."/>
            <person name="Pappas-Brown V."/>
            <person name="Paris D.H."/>
            <person name="Patel P."/>
            <person name="Richards A.L."/>
            <person name="Sadzewicz L."/>
            <person name="Sears K."/>
            <person name="Seidman D."/>
            <person name="Sengamalay N."/>
            <person name="Stenos J."/>
            <person name="Tallon L.J."/>
            <person name="Vincent G."/>
            <person name="Fraser C.M."/>
            <person name="Munderloh U."/>
            <person name="Dunning-Hotopp J.C."/>
        </authorList>
    </citation>
    <scope>NUCLEOTIDE SEQUENCE [LARGE SCALE GENOMIC DNA]</scope>
    <source>
        <strain evidence="1 2">Fuller</strain>
    </source>
</reference>
<sequence>METIEELLSANEVYKYSRQAIWEKRSSIRTRPRRFVSEDDLAKMKRYTFYIQATYLCTSYYFKIR</sequence>
<evidence type="ECO:0000313" key="2">
    <source>
        <dbReference type="Proteomes" id="UP000033616"/>
    </source>
</evidence>
<protein>
    <submittedName>
        <fullName evidence="1">Uncharacterized protein</fullName>
    </submittedName>
</protein>
<proteinExistence type="predicted"/>
<dbReference type="Proteomes" id="UP000033616">
    <property type="component" value="Unassembled WGS sequence"/>
</dbReference>
<dbReference type="PATRIC" id="fig|1359168.3.peg.1005"/>
<gene>
    <name evidence="1" type="ORF">OCHUTO_1130</name>
</gene>
<dbReference type="EMBL" id="LANP01000045">
    <property type="protein sequence ID" value="KJV54505.1"/>
    <property type="molecule type" value="Genomic_DNA"/>
</dbReference>
<name>A0A0F3MFI5_9RICK</name>
<dbReference type="AlphaFoldDB" id="A0A0F3MFI5"/>
<evidence type="ECO:0000313" key="1">
    <source>
        <dbReference type="EMBL" id="KJV54505.1"/>
    </source>
</evidence>
<keyword evidence="2" id="KW-1185">Reference proteome</keyword>
<organism evidence="1 2">
    <name type="scientific">Orientia chuto str. Dubai</name>
    <dbReference type="NCBI Taxonomy" id="1359168"/>
    <lineage>
        <taxon>Bacteria</taxon>
        <taxon>Pseudomonadati</taxon>
        <taxon>Pseudomonadota</taxon>
        <taxon>Alphaproteobacteria</taxon>
        <taxon>Rickettsiales</taxon>
        <taxon>Rickettsiaceae</taxon>
        <taxon>Rickettsieae</taxon>
        <taxon>Orientia</taxon>
    </lineage>
</organism>
<accession>A0A0F3MFI5</accession>